<dbReference type="PANTHER" id="PTHR24027">
    <property type="entry name" value="CADHERIN-23"/>
    <property type="match status" value="1"/>
</dbReference>
<dbReference type="Proteomes" id="UP000095280">
    <property type="component" value="Unplaced"/>
</dbReference>
<dbReference type="GO" id="GO:0005509">
    <property type="term" value="F:calcium ion binding"/>
    <property type="evidence" value="ECO:0007669"/>
    <property type="project" value="UniProtKB-UniRule"/>
</dbReference>
<dbReference type="WBParaSite" id="maker-uti_cns_0015832-snap-gene-0.2-mRNA-1">
    <property type="protein sequence ID" value="maker-uti_cns_0015832-snap-gene-0.2-mRNA-1"/>
    <property type="gene ID" value="maker-uti_cns_0015832-snap-gene-0.2"/>
</dbReference>
<name>A0A1I8IRG7_9PLAT</name>
<dbReference type="PRINTS" id="PR00205">
    <property type="entry name" value="CADHERIN"/>
</dbReference>
<sequence>FISLPHLLDLLRVPLWLLKHGVGSAAVTCGLVAALLEQAEHHAATTAARCPGPAVRAPRRPPGTGCCSVAPAGSTGSRSRPRLAADRPSVGEASPRWRRLAVTARPAATPARAAPHRDRWSIPDARLAGFFSVRSESVGGRAFLRLLTTRRAANSRDFSGSLAVPIRAEWGEDNRRFVDFKLQIRVLDLPSSAGCPVWLSRGGFDFFVNANEASLYSAVGRVRVSSSVPDSGDLANSHFLRLEPRSPLFALHPRSGLLILTRPAAELPNTTLLTVAMTTAVGNCHSETTVRVVAVRRAESGATLKVSAALAAGPVPDFGRAGSVYASLSLSGSAATASLTVSIVNSEAQHYFELVPSNASTGLDRRYLLQLRRDEPGFLHKREPIRVHYSVAAAGSPSRRTISGQLSVDPSDRRLLGPDAANRNFNVSAPECLPVGWPVFRFRPTLYRVSPPGLRYEFEAYAAAPELRLHPDSGVLSVARPLDAETVRSLTFVARIRDADRRTTALNFHSVRLQISDCNEFAPTVANNNSRHSVPEAAPIDSPVLTIDADDPDVSGAAGGLELTLANCNDALGSFPFALVGRQIVVTGALDSETMASEFRLFVRVTDRGSLPGRRESLGIFTVQVVPRNEHPPQFDVCGAAGGCDFRVWRRARRGTPATGALTAVDLDHPSGPPRHELLDDPTAGCFDVDQLTGRIFLTCDLANSRAARNTSTLTLVLVARDADDASLLSPRLLVRLHLSRNAQPQPSPLRPRRESDSKLAAQVAANAAARAADIARVAEQEERLAAALMPPSRPANRPPTVGVLGPGQVRVSEDAPADSRVVGFAAFDPDDSRTANGRLQFRILTGNDDFVFHLVPPQEGDAEDTGRIDLAVLRPLDRERRAFYQLRVGVCDMGKPPLCASPQEVTVEVQDANDNAPLFNLSAIAASTNTGSAFETVVVAEDSPVGAVVARFAADDPDVGNNGSVSFSLADSGGAFEIDATDGTLRTASRGLLDRELAAEHRLLVRATDAGRPQRVSELRFLVRILDRNDCTPTFVTVDGGQGHGRLTLMVDEATPPGALLTRLIAVDSDERLNGRVHYRLIGAPEATAQFSLDSRSGCLFLAAPLRRPATRSLFVEAIDSGVGREGSRSSRILLLAHSAAPPPRVPIFVVFDRPVLALTVSEAAAVGTPVGRLSVSLTPRHSEFKARQRLLFSLVDGNGLGFFGVRDDGTLVTLQPLDREAQPSGYWLTVRAQLGAVAGVSGQPGLRQAEPRISSCRVFIGLRDVNDNRPRVLAPLHRRLTVMEGAPAGRELLAEIPAEDSDDPAVGGNARIHFAIAAGNEAGTLSWTIGQVGGGTYHGQSDGRWPVTLAMDNRTGRIVTTAVPIDREVTSEFRLTVEVSDSGQPQPLTATALIEVTVQDLNDSPPRFLQRIFD</sequence>
<dbReference type="GO" id="GO:0045296">
    <property type="term" value="F:cadherin binding"/>
    <property type="evidence" value="ECO:0007669"/>
    <property type="project" value="TreeGrafter"/>
</dbReference>
<evidence type="ECO:0000256" key="5">
    <source>
        <dbReference type="PROSITE-ProRule" id="PRU00043"/>
    </source>
</evidence>
<evidence type="ECO:0000256" key="6">
    <source>
        <dbReference type="SAM" id="MobiDB-lite"/>
    </source>
</evidence>
<dbReference type="FunFam" id="2.60.40.60:FF:000015">
    <property type="entry name" value="FAT atypical cadherin 1"/>
    <property type="match status" value="1"/>
</dbReference>
<keyword evidence="4" id="KW-0472">Membrane</keyword>
<dbReference type="PROSITE" id="PS50268">
    <property type="entry name" value="CADHERIN_2"/>
    <property type="match status" value="7"/>
</dbReference>
<reference evidence="9" key="1">
    <citation type="submission" date="2016-11" db="UniProtKB">
        <authorList>
            <consortium name="WormBaseParasite"/>
        </authorList>
    </citation>
    <scope>IDENTIFICATION</scope>
</reference>
<dbReference type="InterPro" id="IPR020894">
    <property type="entry name" value="Cadherin_CS"/>
</dbReference>
<feature type="domain" description="Cadherin" evidence="7">
    <location>
        <begin position="932"/>
        <end position="1036"/>
    </location>
</feature>
<dbReference type="GO" id="GO:0016342">
    <property type="term" value="C:catenin complex"/>
    <property type="evidence" value="ECO:0007669"/>
    <property type="project" value="TreeGrafter"/>
</dbReference>
<dbReference type="GO" id="GO:0016477">
    <property type="term" value="P:cell migration"/>
    <property type="evidence" value="ECO:0007669"/>
    <property type="project" value="TreeGrafter"/>
</dbReference>
<evidence type="ECO:0000259" key="7">
    <source>
        <dbReference type="PROSITE" id="PS50268"/>
    </source>
</evidence>
<dbReference type="InterPro" id="IPR002126">
    <property type="entry name" value="Cadherin-like_dom"/>
</dbReference>
<evidence type="ECO:0000256" key="3">
    <source>
        <dbReference type="ARBA" id="ARBA00022837"/>
    </source>
</evidence>
<feature type="domain" description="Cadherin" evidence="7">
    <location>
        <begin position="1154"/>
        <end position="1274"/>
    </location>
</feature>
<dbReference type="GO" id="GO:0007156">
    <property type="term" value="P:homophilic cell adhesion via plasma membrane adhesion molecules"/>
    <property type="evidence" value="ECO:0007669"/>
    <property type="project" value="InterPro"/>
</dbReference>
<evidence type="ECO:0000256" key="1">
    <source>
        <dbReference type="ARBA" id="ARBA00004370"/>
    </source>
</evidence>
<feature type="domain" description="Cadherin" evidence="7">
    <location>
        <begin position="1276"/>
        <end position="1410"/>
    </location>
</feature>
<organism evidence="8 9">
    <name type="scientific">Macrostomum lignano</name>
    <dbReference type="NCBI Taxonomy" id="282301"/>
    <lineage>
        <taxon>Eukaryota</taxon>
        <taxon>Metazoa</taxon>
        <taxon>Spiralia</taxon>
        <taxon>Lophotrochozoa</taxon>
        <taxon>Platyhelminthes</taxon>
        <taxon>Rhabditophora</taxon>
        <taxon>Macrostomorpha</taxon>
        <taxon>Macrostomida</taxon>
        <taxon>Macrostomidae</taxon>
        <taxon>Macrostomum</taxon>
    </lineage>
</organism>
<dbReference type="PANTHER" id="PTHR24027:SF438">
    <property type="entry name" value="CADHERIN 23"/>
    <property type="match status" value="1"/>
</dbReference>
<dbReference type="Gene3D" id="2.60.40.60">
    <property type="entry name" value="Cadherins"/>
    <property type="match status" value="7"/>
</dbReference>
<feature type="domain" description="Cadherin" evidence="7">
    <location>
        <begin position="467"/>
        <end position="525"/>
    </location>
</feature>
<proteinExistence type="predicted"/>
<dbReference type="Pfam" id="PF00028">
    <property type="entry name" value="Cadherin"/>
    <property type="match status" value="4"/>
</dbReference>
<evidence type="ECO:0000256" key="2">
    <source>
        <dbReference type="ARBA" id="ARBA00022737"/>
    </source>
</evidence>
<evidence type="ECO:0000313" key="8">
    <source>
        <dbReference type="Proteomes" id="UP000095280"/>
    </source>
</evidence>
<dbReference type="SUPFAM" id="SSF49313">
    <property type="entry name" value="Cadherin-like"/>
    <property type="match status" value="7"/>
</dbReference>
<dbReference type="InterPro" id="IPR015919">
    <property type="entry name" value="Cadherin-like_sf"/>
</dbReference>
<evidence type="ECO:0000256" key="4">
    <source>
        <dbReference type="ARBA" id="ARBA00023136"/>
    </source>
</evidence>
<feature type="domain" description="Cadherin" evidence="7">
    <location>
        <begin position="533"/>
        <end position="635"/>
    </location>
</feature>
<dbReference type="GO" id="GO:0008013">
    <property type="term" value="F:beta-catenin binding"/>
    <property type="evidence" value="ECO:0007669"/>
    <property type="project" value="TreeGrafter"/>
</dbReference>
<keyword evidence="8" id="KW-1185">Reference proteome</keyword>
<evidence type="ECO:0000313" key="9">
    <source>
        <dbReference type="WBParaSite" id="maker-uti_cns_0015832-snap-gene-0.2-mRNA-1"/>
    </source>
</evidence>
<dbReference type="CDD" id="cd11304">
    <property type="entry name" value="Cadherin_repeat"/>
    <property type="match status" value="7"/>
</dbReference>
<dbReference type="PROSITE" id="PS00232">
    <property type="entry name" value="CADHERIN_1"/>
    <property type="match status" value="2"/>
</dbReference>
<feature type="region of interest" description="Disordered" evidence="6">
    <location>
        <begin position="46"/>
        <end position="94"/>
    </location>
</feature>
<keyword evidence="3 5" id="KW-0106">Calcium</keyword>
<feature type="compositionally biased region" description="Low complexity" evidence="6">
    <location>
        <begin position="46"/>
        <end position="56"/>
    </location>
</feature>
<dbReference type="InterPro" id="IPR039808">
    <property type="entry name" value="Cadherin"/>
</dbReference>
<keyword evidence="2" id="KW-0677">Repeat</keyword>
<comment type="subcellular location">
    <subcellularLocation>
        <location evidence="1">Membrane</location>
    </subcellularLocation>
</comment>
<protein>
    <submittedName>
        <fullName evidence="9">Cadherin-like domain-containing protein</fullName>
    </submittedName>
</protein>
<feature type="domain" description="Cadherin" evidence="7">
    <location>
        <begin position="804"/>
        <end position="920"/>
    </location>
</feature>
<accession>A0A1I8IRG7</accession>
<dbReference type="SMART" id="SM00112">
    <property type="entry name" value="CA"/>
    <property type="match status" value="7"/>
</dbReference>
<feature type="domain" description="Cadherin" evidence="7">
    <location>
        <begin position="1052"/>
        <end position="1150"/>
    </location>
</feature>